<evidence type="ECO:0000256" key="4">
    <source>
        <dbReference type="ARBA" id="ARBA00022475"/>
    </source>
</evidence>
<evidence type="ECO:0000256" key="9">
    <source>
        <dbReference type="ARBA" id="ARBA00023136"/>
    </source>
</evidence>
<dbReference type="InterPro" id="IPR003849">
    <property type="entry name" value="Preprotein_translocase_YajC"/>
</dbReference>
<evidence type="ECO:0000313" key="12">
    <source>
        <dbReference type="Proteomes" id="UP001651880"/>
    </source>
</evidence>
<feature type="transmembrane region" description="Helical" evidence="10">
    <location>
        <begin position="6"/>
        <end position="23"/>
    </location>
</feature>
<dbReference type="Proteomes" id="UP001651880">
    <property type="component" value="Unassembled WGS sequence"/>
</dbReference>
<keyword evidence="3" id="KW-0813">Transport</keyword>
<evidence type="ECO:0000313" key="11">
    <source>
        <dbReference type="EMBL" id="MCQ1529740.1"/>
    </source>
</evidence>
<evidence type="ECO:0000256" key="3">
    <source>
        <dbReference type="ARBA" id="ARBA00022448"/>
    </source>
</evidence>
<dbReference type="Pfam" id="PF02699">
    <property type="entry name" value="YajC"/>
    <property type="match status" value="1"/>
</dbReference>
<comment type="similarity">
    <text evidence="2">Belongs to the YajC family.</text>
</comment>
<comment type="caution">
    <text evidence="11">The sequence shown here is derived from an EMBL/GenBank/DDBJ whole genome shotgun (WGS) entry which is preliminary data.</text>
</comment>
<keyword evidence="6" id="KW-0653">Protein transport</keyword>
<keyword evidence="4" id="KW-1003">Cell membrane</keyword>
<dbReference type="PRINTS" id="PR01853">
    <property type="entry name" value="YAJCTRNLCASE"/>
</dbReference>
<evidence type="ECO:0000256" key="8">
    <source>
        <dbReference type="ARBA" id="ARBA00023010"/>
    </source>
</evidence>
<dbReference type="SMART" id="SM01323">
    <property type="entry name" value="YajC"/>
    <property type="match status" value="1"/>
</dbReference>
<evidence type="ECO:0000256" key="7">
    <source>
        <dbReference type="ARBA" id="ARBA00022989"/>
    </source>
</evidence>
<dbReference type="NCBIfam" id="TIGR00739">
    <property type="entry name" value="yajC"/>
    <property type="match status" value="1"/>
</dbReference>
<dbReference type="PANTHER" id="PTHR33909">
    <property type="entry name" value="SEC TRANSLOCON ACCESSORY COMPLEX SUBUNIT YAJC"/>
    <property type="match status" value="1"/>
</dbReference>
<name>A0ABT1NEN5_9FIRM</name>
<evidence type="ECO:0000256" key="2">
    <source>
        <dbReference type="ARBA" id="ARBA00006742"/>
    </source>
</evidence>
<keyword evidence="7 10" id="KW-1133">Transmembrane helix</keyword>
<evidence type="ECO:0000256" key="6">
    <source>
        <dbReference type="ARBA" id="ARBA00022927"/>
    </source>
</evidence>
<protein>
    <submittedName>
        <fullName evidence="11">Preprotein translocase subunit YajC</fullName>
    </submittedName>
</protein>
<comment type="subcellular location">
    <subcellularLocation>
        <location evidence="1">Cell membrane</location>
        <topology evidence="1">Single-pass membrane protein</topology>
    </subcellularLocation>
</comment>
<dbReference type="EMBL" id="JAJEKE010000007">
    <property type="protein sequence ID" value="MCQ1529740.1"/>
    <property type="molecule type" value="Genomic_DNA"/>
</dbReference>
<reference evidence="11 12" key="1">
    <citation type="submission" date="2021-10" db="EMBL/GenBank/DDBJ databases">
        <title>Lutispora strain m25 sp. nov., a thermophilic, non-spore-forming bacterium isolated from a lab-scale methanogenic bioreactor digesting anaerobic sludge.</title>
        <authorList>
            <person name="El Houari A."/>
            <person name="Mcdonald J."/>
        </authorList>
    </citation>
    <scope>NUCLEOTIDE SEQUENCE [LARGE SCALE GENOMIC DNA]</scope>
    <source>
        <strain evidence="12">m25</strain>
    </source>
</reference>
<keyword evidence="8" id="KW-0811">Translocation</keyword>
<organism evidence="11 12">
    <name type="scientific">Lutispora saccharofermentans</name>
    <dbReference type="NCBI Taxonomy" id="3024236"/>
    <lineage>
        <taxon>Bacteria</taxon>
        <taxon>Bacillati</taxon>
        <taxon>Bacillota</taxon>
        <taxon>Clostridia</taxon>
        <taxon>Lutisporales</taxon>
        <taxon>Lutisporaceae</taxon>
        <taxon>Lutispora</taxon>
    </lineage>
</organism>
<accession>A0ABT1NEN5</accession>
<dbReference type="PANTHER" id="PTHR33909:SF1">
    <property type="entry name" value="SEC TRANSLOCON ACCESSORY COMPLEX SUBUNIT YAJC"/>
    <property type="match status" value="1"/>
</dbReference>
<keyword evidence="9 10" id="KW-0472">Membrane</keyword>
<evidence type="ECO:0000256" key="1">
    <source>
        <dbReference type="ARBA" id="ARBA00004162"/>
    </source>
</evidence>
<evidence type="ECO:0000256" key="5">
    <source>
        <dbReference type="ARBA" id="ARBA00022692"/>
    </source>
</evidence>
<proteinExistence type="inferred from homology"/>
<keyword evidence="5 10" id="KW-0812">Transmembrane</keyword>
<gene>
    <name evidence="11" type="primary">yajC</name>
    <name evidence="11" type="ORF">LJD61_09305</name>
</gene>
<evidence type="ECO:0000256" key="10">
    <source>
        <dbReference type="SAM" id="Phobius"/>
    </source>
</evidence>
<keyword evidence="12" id="KW-1185">Reference proteome</keyword>
<sequence length="88" mass="9916">MPAWVSTILMYVAILGIFYLLLIRPQRKKDKQIQEMRSNIKEGDEILTIGGIYGKVLNVKDDAVTIEVGADKTKLKIARWAIGKKVEA</sequence>
<dbReference type="RefSeq" id="WP_255227261.1">
    <property type="nucleotide sequence ID" value="NZ_JAJEKE010000007.1"/>
</dbReference>